<dbReference type="GO" id="GO:0016491">
    <property type="term" value="F:oxidoreductase activity"/>
    <property type="evidence" value="ECO:0007669"/>
    <property type="project" value="InterPro"/>
</dbReference>
<keyword evidence="7" id="KW-1185">Reference proteome</keyword>
<dbReference type="PANTHER" id="PTHR11709">
    <property type="entry name" value="MULTI-COPPER OXIDASE"/>
    <property type="match status" value="1"/>
</dbReference>
<reference evidence="6" key="2">
    <citation type="submission" date="2020-08" db="EMBL/GenBank/DDBJ databases">
        <title>Plant Genome Project.</title>
        <authorList>
            <person name="Zhang R.-G."/>
        </authorList>
    </citation>
    <scope>NUCLEOTIDE SEQUENCE</scope>
    <source>
        <strain evidence="6">Huo1</strain>
        <tissue evidence="6">Leaf</tissue>
    </source>
</reference>
<dbReference type="Pfam" id="PF07732">
    <property type="entry name" value="Cu-oxidase_3"/>
    <property type="match status" value="1"/>
</dbReference>
<dbReference type="Gene3D" id="2.60.40.420">
    <property type="entry name" value="Cupredoxins - blue copper proteins"/>
    <property type="match status" value="3"/>
</dbReference>
<dbReference type="AlphaFoldDB" id="A0A8X8W4U5"/>
<sequence>MRNSRQTILPHALHSHHRFLLTLQIKNHLHSLALSPPNNHQQTKMTLPKPPSLSLLFLLLLGAAHAEDPYHFHTWNVKYATLSPLGSPEQVITINDEFPGPRINGTSNNNIVVNIFNHLDEPVLFTWNGIQQRKNSWQEGLPGTNCPIPPGTNMTYKFQVKDQIGSYYYYPSTSLHRATGGYGPITVHSRELIPVPYAFPEAEHIALVGDWYTKPLPDLLKLLDSGRSLGRPDGVVINGKSGKIEKKPNHKEEPMFTMLPGKTYRYRFCNVGMKNSINIRFQKHSIKLVEIEGSHTVQNIYDSLDVHLGQCYSVLVTADQEPGDYYLIASTRFTKEVLSATALVRYVGGKAPPPAEMPAPPVGWAWSLNQFRSQRWNLTASAARPNPQGSYHYGKINITRTIKVVNSAGAVDGRLRYAINGVSHVNPETPLKLAEYFRVADKVFKYNLMKDYPGQAGEKITVAPDVVNATYRDFIEIVFENPEKSVQSWHLAGYSFFAVAIEPGKWTPARRSNYNLLDAVSRNTIQVYPGCWAAIMLTMDNAGMWNLRAGSTERAYLGQQLYFSVLSRELSLRDEYNIPDDQLLCGIVKDMPRPKLYTI</sequence>
<dbReference type="InterPro" id="IPR001117">
    <property type="entry name" value="Cu-oxidase_2nd"/>
</dbReference>
<dbReference type="Proteomes" id="UP000298416">
    <property type="component" value="Unassembled WGS sequence"/>
</dbReference>
<comment type="caution">
    <text evidence="6">The sequence shown here is derived from an EMBL/GenBank/DDBJ whole genome shotgun (WGS) entry which is preliminary data.</text>
</comment>
<evidence type="ECO:0000259" key="3">
    <source>
        <dbReference type="Pfam" id="PF00394"/>
    </source>
</evidence>
<dbReference type="EMBL" id="PNBA02000021">
    <property type="protein sequence ID" value="KAG6388163.1"/>
    <property type="molecule type" value="Genomic_DNA"/>
</dbReference>
<protein>
    <recommendedName>
        <fullName evidence="8">L-ascorbate oxidase</fullName>
    </recommendedName>
</protein>
<feature type="domain" description="Plastocyanin-like" evidence="5">
    <location>
        <begin position="77"/>
        <end position="191"/>
    </location>
</feature>
<evidence type="ECO:0000256" key="1">
    <source>
        <dbReference type="ARBA" id="ARBA00010609"/>
    </source>
</evidence>
<name>A0A8X8W4U5_SALSN</name>
<feature type="domain" description="Plastocyanin-like" evidence="4">
    <location>
        <begin position="429"/>
        <end position="568"/>
    </location>
</feature>
<dbReference type="SUPFAM" id="SSF49503">
    <property type="entry name" value="Cupredoxins"/>
    <property type="match status" value="3"/>
</dbReference>
<dbReference type="GO" id="GO:0005507">
    <property type="term" value="F:copper ion binding"/>
    <property type="evidence" value="ECO:0007669"/>
    <property type="project" value="InterPro"/>
</dbReference>
<reference evidence="6" key="1">
    <citation type="submission" date="2018-01" db="EMBL/GenBank/DDBJ databases">
        <authorList>
            <person name="Mao J.F."/>
        </authorList>
    </citation>
    <scope>NUCLEOTIDE SEQUENCE</scope>
    <source>
        <strain evidence="6">Huo1</strain>
        <tissue evidence="6">Leaf</tissue>
    </source>
</reference>
<accession>A0A8X8W4U5</accession>
<organism evidence="6">
    <name type="scientific">Salvia splendens</name>
    <name type="common">Scarlet sage</name>
    <dbReference type="NCBI Taxonomy" id="180675"/>
    <lineage>
        <taxon>Eukaryota</taxon>
        <taxon>Viridiplantae</taxon>
        <taxon>Streptophyta</taxon>
        <taxon>Embryophyta</taxon>
        <taxon>Tracheophyta</taxon>
        <taxon>Spermatophyta</taxon>
        <taxon>Magnoliopsida</taxon>
        <taxon>eudicotyledons</taxon>
        <taxon>Gunneridae</taxon>
        <taxon>Pentapetalae</taxon>
        <taxon>asterids</taxon>
        <taxon>lamiids</taxon>
        <taxon>Lamiales</taxon>
        <taxon>Lamiaceae</taxon>
        <taxon>Nepetoideae</taxon>
        <taxon>Mentheae</taxon>
        <taxon>Salviinae</taxon>
        <taxon>Salvia</taxon>
        <taxon>Salvia subgen. Calosphace</taxon>
        <taxon>core Calosphace</taxon>
    </lineage>
</organism>
<comment type="similarity">
    <text evidence="1">Belongs to the multicopper oxidase family.</text>
</comment>
<dbReference type="Pfam" id="PF07731">
    <property type="entry name" value="Cu-oxidase_2"/>
    <property type="match status" value="1"/>
</dbReference>
<evidence type="ECO:0000259" key="5">
    <source>
        <dbReference type="Pfam" id="PF07732"/>
    </source>
</evidence>
<dbReference type="OrthoDB" id="2121828at2759"/>
<gene>
    <name evidence="6" type="ORF">SASPL_153362</name>
</gene>
<feature type="domain" description="Plastocyanin-like" evidence="3">
    <location>
        <begin position="204"/>
        <end position="347"/>
    </location>
</feature>
<evidence type="ECO:0000313" key="6">
    <source>
        <dbReference type="EMBL" id="KAG6388163.1"/>
    </source>
</evidence>
<dbReference type="InterPro" id="IPR008972">
    <property type="entry name" value="Cupredoxin"/>
</dbReference>
<keyword evidence="2" id="KW-0325">Glycoprotein</keyword>
<dbReference type="PANTHER" id="PTHR11709:SF510">
    <property type="entry name" value="L-ASCORBATE OXIDASE HOMOLOG"/>
    <property type="match status" value="1"/>
</dbReference>
<evidence type="ECO:0008006" key="8">
    <source>
        <dbReference type="Google" id="ProtNLM"/>
    </source>
</evidence>
<dbReference type="InterPro" id="IPR011706">
    <property type="entry name" value="Cu-oxidase_C"/>
</dbReference>
<evidence type="ECO:0000256" key="2">
    <source>
        <dbReference type="ARBA" id="ARBA00023180"/>
    </source>
</evidence>
<dbReference type="InterPro" id="IPR011707">
    <property type="entry name" value="Cu-oxidase-like_N"/>
</dbReference>
<evidence type="ECO:0000313" key="7">
    <source>
        <dbReference type="Proteomes" id="UP000298416"/>
    </source>
</evidence>
<dbReference type="Pfam" id="PF00394">
    <property type="entry name" value="Cu-oxidase"/>
    <property type="match status" value="1"/>
</dbReference>
<dbReference type="InterPro" id="IPR045087">
    <property type="entry name" value="Cu-oxidase_fam"/>
</dbReference>
<proteinExistence type="inferred from homology"/>
<evidence type="ECO:0000259" key="4">
    <source>
        <dbReference type="Pfam" id="PF07731"/>
    </source>
</evidence>